<organism evidence="2 3">
    <name type="scientific">Patulibacter brassicae</name>
    <dbReference type="NCBI Taxonomy" id="1705717"/>
    <lineage>
        <taxon>Bacteria</taxon>
        <taxon>Bacillati</taxon>
        <taxon>Actinomycetota</taxon>
        <taxon>Thermoleophilia</taxon>
        <taxon>Solirubrobacterales</taxon>
        <taxon>Patulibacteraceae</taxon>
        <taxon>Patulibacter</taxon>
    </lineage>
</organism>
<proteinExistence type="predicted"/>
<dbReference type="EMBL" id="JAXAVX010000004">
    <property type="protein sequence ID" value="MDX8152110.1"/>
    <property type="molecule type" value="Genomic_DNA"/>
</dbReference>
<feature type="signal peptide" evidence="1">
    <location>
        <begin position="1"/>
        <end position="20"/>
    </location>
</feature>
<gene>
    <name evidence="2" type="ORF">SK069_10935</name>
</gene>
<dbReference type="RefSeq" id="WP_319954265.1">
    <property type="nucleotide sequence ID" value="NZ_JAXAVX010000004.1"/>
</dbReference>
<feature type="chain" id="PRO_5046040355" evidence="1">
    <location>
        <begin position="21"/>
        <end position="159"/>
    </location>
</feature>
<comment type="caution">
    <text evidence="2">The sequence shown here is derived from an EMBL/GenBank/DDBJ whole genome shotgun (WGS) entry which is preliminary data.</text>
</comment>
<evidence type="ECO:0000256" key="1">
    <source>
        <dbReference type="SAM" id="SignalP"/>
    </source>
</evidence>
<accession>A0ABU4VJV5</accession>
<keyword evidence="1" id="KW-0732">Signal</keyword>
<name>A0ABU4VJV5_9ACTN</name>
<evidence type="ECO:0000313" key="2">
    <source>
        <dbReference type="EMBL" id="MDX8152110.1"/>
    </source>
</evidence>
<dbReference type="Proteomes" id="UP001277761">
    <property type="component" value="Unassembled WGS sequence"/>
</dbReference>
<sequence>MPRPFGLVLVAASLAAPATASPATSSPAIPAKDAQAIRALAEKYGRASTHGVAGAKVCRWLTADAQRRFLEARRSTRSCAATWDRAVADARGSRVARSARYQLVSLKPLGLTPGATGQVADRVAIRLRSIVTTRGRVTKRVGRLVLQRDGAGWLIDIVG</sequence>
<evidence type="ECO:0000313" key="3">
    <source>
        <dbReference type="Proteomes" id="UP001277761"/>
    </source>
</evidence>
<reference evidence="2 3" key="1">
    <citation type="submission" date="2023-11" db="EMBL/GenBank/DDBJ databases">
        <authorList>
            <person name="Xu M."/>
            <person name="Jiang T."/>
        </authorList>
    </citation>
    <scope>NUCLEOTIDE SEQUENCE [LARGE SCALE GENOMIC DNA]</scope>
    <source>
        <strain evidence="2 3">SD</strain>
    </source>
</reference>
<protein>
    <submittedName>
        <fullName evidence="2">Uncharacterized protein</fullName>
    </submittedName>
</protein>
<keyword evidence="3" id="KW-1185">Reference proteome</keyword>